<keyword evidence="3" id="KW-1185">Reference proteome</keyword>
<feature type="non-terminal residue" evidence="2">
    <location>
        <position position="1"/>
    </location>
</feature>
<feature type="region of interest" description="Disordered" evidence="1">
    <location>
        <begin position="41"/>
        <end position="63"/>
    </location>
</feature>
<evidence type="ECO:0000313" key="2">
    <source>
        <dbReference type="EMBL" id="CAK8986185.1"/>
    </source>
</evidence>
<sequence>DIVYVIDRDGSAACTCGIFALHGGCDHTTFADSLQIRARPPKLDLNQLPATTRQKGRKRKAEP</sequence>
<name>A0ABP0H7K4_9DINO</name>
<reference evidence="2 3" key="1">
    <citation type="submission" date="2024-02" db="EMBL/GenBank/DDBJ databases">
        <authorList>
            <person name="Chen Y."/>
            <person name="Shah S."/>
            <person name="Dougan E. K."/>
            <person name="Thang M."/>
            <person name="Chan C."/>
        </authorList>
    </citation>
    <scope>NUCLEOTIDE SEQUENCE [LARGE SCALE GENOMIC DNA]</scope>
</reference>
<feature type="non-terminal residue" evidence="2">
    <location>
        <position position="63"/>
    </location>
</feature>
<evidence type="ECO:0000256" key="1">
    <source>
        <dbReference type="SAM" id="MobiDB-lite"/>
    </source>
</evidence>
<evidence type="ECO:0000313" key="3">
    <source>
        <dbReference type="Proteomes" id="UP001642484"/>
    </source>
</evidence>
<proteinExistence type="predicted"/>
<accession>A0ABP0H7K4</accession>
<protein>
    <recommendedName>
        <fullName evidence="4">SWIM-type domain-containing protein</fullName>
    </recommendedName>
</protein>
<comment type="caution">
    <text evidence="2">The sequence shown here is derived from an EMBL/GenBank/DDBJ whole genome shotgun (WGS) entry which is preliminary data.</text>
</comment>
<dbReference type="EMBL" id="CAXAMN010000070">
    <property type="protein sequence ID" value="CAK8986185.1"/>
    <property type="molecule type" value="Genomic_DNA"/>
</dbReference>
<evidence type="ECO:0008006" key="4">
    <source>
        <dbReference type="Google" id="ProtNLM"/>
    </source>
</evidence>
<dbReference type="Proteomes" id="UP001642484">
    <property type="component" value="Unassembled WGS sequence"/>
</dbReference>
<gene>
    <name evidence="2" type="ORF">CCMP2556_LOCUS427</name>
</gene>
<feature type="compositionally biased region" description="Basic residues" evidence="1">
    <location>
        <begin position="54"/>
        <end position="63"/>
    </location>
</feature>
<organism evidence="2 3">
    <name type="scientific">Durusdinium trenchii</name>
    <dbReference type="NCBI Taxonomy" id="1381693"/>
    <lineage>
        <taxon>Eukaryota</taxon>
        <taxon>Sar</taxon>
        <taxon>Alveolata</taxon>
        <taxon>Dinophyceae</taxon>
        <taxon>Suessiales</taxon>
        <taxon>Symbiodiniaceae</taxon>
        <taxon>Durusdinium</taxon>
    </lineage>
</organism>